<dbReference type="InterPro" id="IPR003439">
    <property type="entry name" value="ABC_transporter-like_ATP-bd"/>
</dbReference>
<dbReference type="InterPro" id="IPR017871">
    <property type="entry name" value="ABC_transporter-like_CS"/>
</dbReference>
<dbReference type="Pfam" id="PF00005">
    <property type="entry name" value="ABC_tran"/>
    <property type="match status" value="1"/>
</dbReference>
<evidence type="ECO:0000259" key="4">
    <source>
        <dbReference type="PROSITE" id="PS50893"/>
    </source>
</evidence>
<dbReference type="SUPFAM" id="SSF52540">
    <property type="entry name" value="P-loop containing nucleoside triphosphate hydrolases"/>
    <property type="match status" value="1"/>
</dbReference>
<evidence type="ECO:0000313" key="5">
    <source>
        <dbReference type="EMBL" id="QEX20412.1"/>
    </source>
</evidence>
<reference evidence="5 6" key="1">
    <citation type="submission" date="2019-08" db="EMBL/GenBank/DDBJ databases">
        <title>Hyperibacter terrae gen. nov., sp. nov. and Hyperibacter viscosus sp. nov., two new members in the family Rhodospirillaceae isolated from the rhizosphere of Hypericum perforatum.</title>
        <authorList>
            <person name="Noviana Z."/>
        </authorList>
    </citation>
    <scope>NUCLEOTIDE SEQUENCE [LARGE SCALE GENOMIC DNA]</scope>
    <source>
        <strain evidence="5 6">R5959</strain>
    </source>
</reference>
<evidence type="ECO:0000256" key="2">
    <source>
        <dbReference type="ARBA" id="ARBA00022741"/>
    </source>
</evidence>
<dbReference type="PROSITE" id="PS00211">
    <property type="entry name" value="ABC_TRANSPORTER_1"/>
    <property type="match status" value="1"/>
</dbReference>
<dbReference type="GO" id="GO:0022857">
    <property type="term" value="F:transmembrane transporter activity"/>
    <property type="evidence" value="ECO:0007669"/>
    <property type="project" value="InterPro"/>
</dbReference>
<dbReference type="InterPro" id="IPR003593">
    <property type="entry name" value="AAA+_ATPase"/>
</dbReference>
<evidence type="ECO:0000256" key="1">
    <source>
        <dbReference type="ARBA" id="ARBA00022448"/>
    </source>
</evidence>
<dbReference type="PANTHER" id="PTHR42781">
    <property type="entry name" value="SPERMIDINE/PUTRESCINE IMPORT ATP-BINDING PROTEIN POTA"/>
    <property type="match status" value="1"/>
</dbReference>
<sequence>MSGKSVPDATLKLETVSKRFGPITAVDGIDLAIERGEFFTLLGPSGSGKTTLLRIIAGLEPPDTGRVLIAGRDVTELPPYGRNIGMVFQNFLLFPHKTVAENIVFPLRMQRVDRSKRDERLRWIIKLMHLDGLEGRYPNELSGGQQQRVALARGLIAEPELLLLDEPLANLDRELRSEMEVEIRRYQKELQIPFIYVTHNQEEALTMSDRIAVMRNGRFEQIGAKVEIYTNPASAFVASFVGHANRLEGKLVELNGKVGRMEWQGRTILVPSPGNVASGARVQLSIKYEDLEIAPAGVNGTVLQGRNQLPGKLRDIIFKGQTANYIVTVAEGVEIVASATPRALSLKPEEAVVVHWPAASGACFPA</sequence>
<dbReference type="Pfam" id="PF08402">
    <property type="entry name" value="TOBE_2"/>
    <property type="match status" value="1"/>
</dbReference>
<keyword evidence="6" id="KW-1185">Reference proteome</keyword>
<dbReference type="GO" id="GO:0015697">
    <property type="term" value="P:quaternary ammonium group transport"/>
    <property type="evidence" value="ECO:0007669"/>
    <property type="project" value="UniProtKB-ARBA"/>
</dbReference>
<dbReference type="InterPro" id="IPR050093">
    <property type="entry name" value="ABC_SmlMolc_Importer"/>
</dbReference>
<dbReference type="PANTHER" id="PTHR42781:SF4">
    <property type="entry name" value="SPERMIDINE_PUTRESCINE IMPORT ATP-BINDING PROTEIN POTA"/>
    <property type="match status" value="1"/>
</dbReference>
<evidence type="ECO:0000256" key="3">
    <source>
        <dbReference type="ARBA" id="ARBA00022840"/>
    </source>
</evidence>
<proteinExistence type="predicted"/>
<dbReference type="GO" id="GO:0043190">
    <property type="term" value="C:ATP-binding cassette (ABC) transporter complex"/>
    <property type="evidence" value="ECO:0007669"/>
    <property type="project" value="InterPro"/>
</dbReference>
<name>A0A5J6MS24_9PROT</name>
<dbReference type="AlphaFoldDB" id="A0A5J6MS24"/>
<dbReference type="EMBL" id="CP042582">
    <property type="protein sequence ID" value="QEX20412.1"/>
    <property type="molecule type" value="Genomic_DNA"/>
</dbReference>
<dbReference type="SMART" id="SM00382">
    <property type="entry name" value="AAA"/>
    <property type="match status" value="1"/>
</dbReference>
<dbReference type="SUPFAM" id="SSF50331">
    <property type="entry name" value="MOP-like"/>
    <property type="match status" value="1"/>
</dbReference>
<dbReference type="OrthoDB" id="9802264at2"/>
<dbReference type="GO" id="GO:0016887">
    <property type="term" value="F:ATP hydrolysis activity"/>
    <property type="evidence" value="ECO:0007669"/>
    <property type="project" value="InterPro"/>
</dbReference>
<gene>
    <name evidence="5" type="ORF">FRZ61_03290</name>
</gene>
<dbReference type="Gene3D" id="3.40.50.300">
    <property type="entry name" value="P-loop containing nucleotide triphosphate hydrolases"/>
    <property type="match status" value="1"/>
</dbReference>
<keyword evidence="1" id="KW-0813">Transport</keyword>
<accession>A0A5J6MS24</accession>
<evidence type="ECO:0000313" key="6">
    <source>
        <dbReference type="Proteomes" id="UP000325797"/>
    </source>
</evidence>
<keyword evidence="2" id="KW-0547">Nucleotide-binding</keyword>
<feature type="domain" description="ABC transporter" evidence="4">
    <location>
        <begin position="11"/>
        <end position="241"/>
    </location>
</feature>
<dbReference type="KEGG" id="hadh:FRZ61_03290"/>
<keyword evidence="3" id="KW-0067">ATP-binding</keyword>
<protein>
    <submittedName>
        <fullName evidence="5">Polyamine-transporting ATPase</fullName>
    </submittedName>
</protein>
<dbReference type="InterPro" id="IPR027417">
    <property type="entry name" value="P-loop_NTPase"/>
</dbReference>
<organism evidence="5 6">
    <name type="scientific">Hypericibacter adhaerens</name>
    <dbReference type="NCBI Taxonomy" id="2602016"/>
    <lineage>
        <taxon>Bacteria</taxon>
        <taxon>Pseudomonadati</taxon>
        <taxon>Pseudomonadota</taxon>
        <taxon>Alphaproteobacteria</taxon>
        <taxon>Rhodospirillales</taxon>
        <taxon>Dongiaceae</taxon>
        <taxon>Hypericibacter</taxon>
    </lineage>
</organism>
<dbReference type="InterPro" id="IPR008995">
    <property type="entry name" value="Mo/tungstate-bd_C_term_dom"/>
</dbReference>
<dbReference type="FunFam" id="3.40.50.300:FF:000425">
    <property type="entry name" value="Probable ABC transporter, ATP-binding subunit"/>
    <property type="match status" value="1"/>
</dbReference>
<dbReference type="PROSITE" id="PS50893">
    <property type="entry name" value="ABC_TRANSPORTER_2"/>
    <property type="match status" value="1"/>
</dbReference>
<dbReference type="Proteomes" id="UP000325797">
    <property type="component" value="Chromosome"/>
</dbReference>
<dbReference type="Gene3D" id="2.40.50.100">
    <property type="match status" value="1"/>
</dbReference>
<dbReference type="InterPro" id="IPR013611">
    <property type="entry name" value="Transp-assoc_OB_typ2"/>
</dbReference>
<dbReference type="GO" id="GO:0005524">
    <property type="term" value="F:ATP binding"/>
    <property type="evidence" value="ECO:0007669"/>
    <property type="project" value="UniProtKB-KW"/>
</dbReference>